<dbReference type="AlphaFoldDB" id="A0A2Y9AMD1"/>
<evidence type="ECO:0000313" key="2">
    <source>
        <dbReference type="EMBL" id="SSA45684.1"/>
    </source>
</evidence>
<sequence>MDSSATPSESANWPGRCAASCDAITPAGLVAASRLDPLGTPPADVALALAVPDALRLSNGDATLRPAFVVERASAPAVDVTVPLDVA</sequence>
<evidence type="ECO:0000313" key="1">
    <source>
        <dbReference type="EMBL" id="PWJ19075.1"/>
    </source>
</evidence>
<dbReference type="OrthoDB" id="7862379at2"/>
<keyword evidence="3" id="KW-1185">Reference proteome</keyword>
<accession>A0A2Y9AMD1</accession>
<dbReference type="EMBL" id="UETC01000004">
    <property type="protein sequence ID" value="SSA45684.1"/>
    <property type="molecule type" value="Genomic_DNA"/>
</dbReference>
<reference evidence="2 4" key="1">
    <citation type="submission" date="2016-10" db="EMBL/GenBank/DDBJ databases">
        <authorList>
            <person name="Cai Z."/>
        </authorList>
    </citation>
    <scope>NUCLEOTIDE SEQUENCE [LARGE SCALE GENOMIC DNA]</scope>
    <source>
        <strain evidence="2 4">DSM 25227</strain>
    </source>
</reference>
<reference evidence="1 3" key="2">
    <citation type="submission" date="2018-03" db="EMBL/GenBank/DDBJ databases">
        <title>Genomic Encyclopedia of Archaeal and Bacterial Type Strains, Phase II (KMG-II): from individual species to whole genera.</title>
        <authorList>
            <person name="Goeker M."/>
        </authorList>
    </citation>
    <scope>NUCLEOTIDE SEQUENCE [LARGE SCALE GENOMIC DNA]</scope>
    <source>
        <strain evidence="1 3">DSM 25227</strain>
    </source>
</reference>
<dbReference type="Proteomes" id="UP000245839">
    <property type="component" value="Unassembled WGS sequence"/>
</dbReference>
<evidence type="ECO:0000313" key="4">
    <source>
        <dbReference type="Proteomes" id="UP000251571"/>
    </source>
</evidence>
<dbReference type="RefSeq" id="WP_109564203.1">
    <property type="nucleotide sequence ID" value="NZ_QGDJ01000004.1"/>
</dbReference>
<evidence type="ECO:0000313" key="3">
    <source>
        <dbReference type="Proteomes" id="UP000245839"/>
    </source>
</evidence>
<dbReference type="EMBL" id="QGDJ01000004">
    <property type="protein sequence ID" value="PWJ19075.1"/>
    <property type="molecule type" value="Genomic_DNA"/>
</dbReference>
<organism evidence="2 4">
    <name type="scientific">Jannaschia seohaensis</name>
    <dbReference type="NCBI Taxonomy" id="475081"/>
    <lineage>
        <taxon>Bacteria</taxon>
        <taxon>Pseudomonadati</taxon>
        <taxon>Pseudomonadota</taxon>
        <taxon>Alphaproteobacteria</taxon>
        <taxon>Rhodobacterales</taxon>
        <taxon>Roseobacteraceae</taxon>
        <taxon>Jannaschia</taxon>
    </lineage>
</organism>
<proteinExistence type="predicted"/>
<name>A0A2Y9AMD1_9RHOB</name>
<gene>
    <name evidence="1" type="ORF">BCF38_1043</name>
    <name evidence="2" type="ORF">SAMN05421539_1043</name>
</gene>
<protein>
    <submittedName>
        <fullName evidence="2">Uncharacterized protein</fullName>
    </submittedName>
</protein>
<dbReference type="Proteomes" id="UP000251571">
    <property type="component" value="Unassembled WGS sequence"/>
</dbReference>